<feature type="compositionally biased region" description="Low complexity" evidence="1">
    <location>
        <begin position="138"/>
        <end position="149"/>
    </location>
</feature>
<evidence type="ECO:0008006" key="4">
    <source>
        <dbReference type="Google" id="ProtNLM"/>
    </source>
</evidence>
<feature type="compositionally biased region" description="Acidic residues" evidence="1">
    <location>
        <begin position="160"/>
        <end position="171"/>
    </location>
</feature>
<evidence type="ECO:0000313" key="3">
    <source>
        <dbReference type="Proteomes" id="UP001303115"/>
    </source>
</evidence>
<reference evidence="3" key="1">
    <citation type="journal article" date="2023" name="Mol. Phylogenet. Evol.">
        <title>Genome-scale phylogeny and comparative genomics of the fungal order Sordariales.</title>
        <authorList>
            <person name="Hensen N."/>
            <person name="Bonometti L."/>
            <person name="Westerberg I."/>
            <person name="Brannstrom I.O."/>
            <person name="Guillou S."/>
            <person name="Cros-Aarteil S."/>
            <person name="Calhoun S."/>
            <person name="Haridas S."/>
            <person name="Kuo A."/>
            <person name="Mondo S."/>
            <person name="Pangilinan J."/>
            <person name="Riley R."/>
            <person name="LaButti K."/>
            <person name="Andreopoulos B."/>
            <person name="Lipzen A."/>
            <person name="Chen C."/>
            <person name="Yan M."/>
            <person name="Daum C."/>
            <person name="Ng V."/>
            <person name="Clum A."/>
            <person name="Steindorff A."/>
            <person name="Ohm R.A."/>
            <person name="Martin F."/>
            <person name="Silar P."/>
            <person name="Natvig D.O."/>
            <person name="Lalanne C."/>
            <person name="Gautier V."/>
            <person name="Ament-Velasquez S.L."/>
            <person name="Kruys A."/>
            <person name="Hutchinson M.I."/>
            <person name="Powell A.J."/>
            <person name="Barry K."/>
            <person name="Miller A.N."/>
            <person name="Grigoriev I.V."/>
            <person name="Debuchy R."/>
            <person name="Gladieux P."/>
            <person name="Hiltunen Thoren M."/>
            <person name="Johannesson H."/>
        </authorList>
    </citation>
    <scope>NUCLEOTIDE SEQUENCE [LARGE SCALE GENOMIC DNA]</scope>
    <source>
        <strain evidence="3">CBS 284.82</strain>
    </source>
</reference>
<evidence type="ECO:0000256" key="1">
    <source>
        <dbReference type="SAM" id="MobiDB-lite"/>
    </source>
</evidence>
<protein>
    <recommendedName>
        <fullName evidence="4">CENP-V/GFA domain-containing protein</fullName>
    </recommendedName>
</protein>
<dbReference type="Proteomes" id="UP001303115">
    <property type="component" value="Unassembled WGS sequence"/>
</dbReference>
<sequence>MSFDRPLRGGCHCGRNLYIVQFPKDIDTTTTTQPVQVLFDSHPSHRSTLGPLPSYLRVPLQYYRTLTLPFHADETNAQIHRVYDDHHPHHTTKRHFCGFCGTPLSFWSETPRGEADFIRLALGSLLPEDLGDLEELGFLDSPSSTPSTRSGGGRGAASSPDEDDEDGDEVREDGGGVDMDARGMGMAGTGAGEKQVVVGGAENMGRVGALPWFESLTEGSRLGTTLRRAWGGGTDATGRVRVEWEVVEWNEDDEVGGGGSPRKRKLEEVEGAVEGGRMEGVEQ</sequence>
<dbReference type="EMBL" id="MU854428">
    <property type="protein sequence ID" value="KAK4038473.1"/>
    <property type="molecule type" value="Genomic_DNA"/>
</dbReference>
<dbReference type="AlphaFoldDB" id="A0AAN6PEC2"/>
<feature type="region of interest" description="Disordered" evidence="1">
    <location>
        <begin position="251"/>
        <end position="283"/>
    </location>
</feature>
<accession>A0AAN6PEC2</accession>
<name>A0AAN6PEC2_9PEZI</name>
<evidence type="ECO:0000313" key="2">
    <source>
        <dbReference type="EMBL" id="KAK4038473.1"/>
    </source>
</evidence>
<comment type="caution">
    <text evidence="2">The sequence shown here is derived from an EMBL/GenBank/DDBJ whole genome shotgun (WGS) entry which is preliminary data.</text>
</comment>
<proteinExistence type="predicted"/>
<gene>
    <name evidence="2" type="ORF">C8A01DRAFT_47932</name>
</gene>
<keyword evidence="3" id="KW-1185">Reference proteome</keyword>
<feature type="region of interest" description="Disordered" evidence="1">
    <location>
        <begin position="136"/>
        <end position="188"/>
    </location>
</feature>
<organism evidence="2 3">
    <name type="scientific">Parachaetomium inaequale</name>
    <dbReference type="NCBI Taxonomy" id="2588326"/>
    <lineage>
        <taxon>Eukaryota</taxon>
        <taxon>Fungi</taxon>
        <taxon>Dikarya</taxon>
        <taxon>Ascomycota</taxon>
        <taxon>Pezizomycotina</taxon>
        <taxon>Sordariomycetes</taxon>
        <taxon>Sordariomycetidae</taxon>
        <taxon>Sordariales</taxon>
        <taxon>Chaetomiaceae</taxon>
        <taxon>Parachaetomium</taxon>
    </lineage>
</organism>